<reference evidence="1" key="2">
    <citation type="submission" date="2020-06" db="EMBL/GenBank/DDBJ databases">
        <authorList>
            <person name="Sheffer M."/>
        </authorList>
    </citation>
    <scope>NUCLEOTIDE SEQUENCE</scope>
</reference>
<name>A0A8T0G2P0_ARGBR</name>
<keyword evidence="2" id="KW-1185">Reference proteome</keyword>
<evidence type="ECO:0000313" key="2">
    <source>
        <dbReference type="Proteomes" id="UP000807504"/>
    </source>
</evidence>
<reference evidence="1" key="1">
    <citation type="journal article" date="2020" name="bioRxiv">
        <title>Chromosome-level reference genome of the European wasp spider Argiope bruennichi: a resource for studies on range expansion and evolutionary adaptation.</title>
        <authorList>
            <person name="Sheffer M.M."/>
            <person name="Hoppe A."/>
            <person name="Krehenwinkel H."/>
            <person name="Uhl G."/>
            <person name="Kuss A.W."/>
            <person name="Jensen L."/>
            <person name="Jensen C."/>
            <person name="Gillespie R.G."/>
            <person name="Hoff K.J."/>
            <person name="Prost S."/>
        </authorList>
    </citation>
    <scope>NUCLEOTIDE SEQUENCE</scope>
</reference>
<dbReference type="Proteomes" id="UP000807504">
    <property type="component" value="Unassembled WGS sequence"/>
</dbReference>
<dbReference type="AlphaFoldDB" id="A0A8T0G2P0"/>
<gene>
    <name evidence="1" type="ORF">HNY73_001054</name>
</gene>
<proteinExistence type="predicted"/>
<evidence type="ECO:0000313" key="1">
    <source>
        <dbReference type="EMBL" id="KAF8796708.1"/>
    </source>
</evidence>
<organism evidence="1 2">
    <name type="scientific">Argiope bruennichi</name>
    <name type="common">Wasp spider</name>
    <name type="synonym">Aranea bruennichi</name>
    <dbReference type="NCBI Taxonomy" id="94029"/>
    <lineage>
        <taxon>Eukaryota</taxon>
        <taxon>Metazoa</taxon>
        <taxon>Ecdysozoa</taxon>
        <taxon>Arthropoda</taxon>
        <taxon>Chelicerata</taxon>
        <taxon>Arachnida</taxon>
        <taxon>Araneae</taxon>
        <taxon>Araneomorphae</taxon>
        <taxon>Entelegynae</taxon>
        <taxon>Araneoidea</taxon>
        <taxon>Araneidae</taxon>
        <taxon>Argiope</taxon>
    </lineage>
</organism>
<comment type="caution">
    <text evidence="1">The sequence shown here is derived from an EMBL/GenBank/DDBJ whole genome shotgun (WGS) entry which is preliminary data.</text>
</comment>
<protein>
    <submittedName>
        <fullName evidence="1">Uncharacterized protein</fullName>
    </submittedName>
</protein>
<sequence>MNRFQFATSFGLVVKTKHGKVVMIERKVPYCVQNYMIQLYNKKILKMGMEFTKEVQDQFEREHLPKLSFSDRWDYYRYLIGLECEDQYDFPHGQMTEKLYDEEKYYLVNGLLLNGIYYFPAIDFSKMTKFQKFQSYVKTKILPYLKNIVQIEPSVCSIRQHCVMLTIDQVNNVLLKLTTSHPMDKNLQDFASWFWSIMMNDNGGNLRAIHGNVERALSSPYFSLVDTPVFVFDLSGKWSLEILKNCIENRNITIDYQSINDQTVDNLWIDD</sequence>
<dbReference type="EMBL" id="JABXBU010000001">
    <property type="protein sequence ID" value="KAF8796708.1"/>
    <property type="molecule type" value="Genomic_DNA"/>
</dbReference>
<accession>A0A8T0G2P0</accession>